<reference evidence="2" key="2">
    <citation type="submission" date="2020-11" db="EMBL/GenBank/DDBJ databases">
        <authorList>
            <person name="McCartney M.A."/>
            <person name="Auch B."/>
            <person name="Kono T."/>
            <person name="Mallez S."/>
            <person name="Becker A."/>
            <person name="Gohl D.M."/>
            <person name="Silverstein K.A.T."/>
            <person name="Koren S."/>
            <person name="Bechman K.B."/>
            <person name="Herman A."/>
            <person name="Abrahante J.E."/>
            <person name="Garbe J."/>
        </authorList>
    </citation>
    <scope>NUCLEOTIDE SEQUENCE</scope>
    <source>
        <strain evidence="2">Duluth1</strain>
        <tissue evidence="2">Whole animal</tissue>
    </source>
</reference>
<dbReference type="InterPro" id="IPR046341">
    <property type="entry name" value="SET_dom_sf"/>
</dbReference>
<dbReference type="Gene3D" id="2.170.270.10">
    <property type="entry name" value="SET domain"/>
    <property type="match status" value="1"/>
</dbReference>
<dbReference type="AlphaFoldDB" id="A0A9D4S6J4"/>
<name>A0A9D4S6J4_DREPO</name>
<organism evidence="2 3">
    <name type="scientific">Dreissena polymorpha</name>
    <name type="common">Zebra mussel</name>
    <name type="synonym">Mytilus polymorpha</name>
    <dbReference type="NCBI Taxonomy" id="45954"/>
    <lineage>
        <taxon>Eukaryota</taxon>
        <taxon>Metazoa</taxon>
        <taxon>Spiralia</taxon>
        <taxon>Lophotrochozoa</taxon>
        <taxon>Mollusca</taxon>
        <taxon>Bivalvia</taxon>
        <taxon>Autobranchia</taxon>
        <taxon>Heteroconchia</taxon>
        <taxon>Euheterodonta</taxon>
        <taxon>Imparidentia</taxon>
        <taxon>Neoheterodontei</taxon>
        <taxon>Myida</taxon>
        <taxon>Dreissenoidea</taxon>
        <taxon>Dreissenidae</taxon>
        <taxon>Dreissena</taxon>
    </lineage>
</organism>
<dbReference type="EMBL" id="JAIWYP010000001">
    <property type="protein sequence ID" value="KAH3891737.1"/>
    <property type="molecule type" value="Genomic_DNA"/>
</dbReference>
<reference evidence="2" key="1">
    <citation type="journal article" date="2019" name="bioRxiv">
        <title>The Genome of the Zebra Mussel, Dreissena polymorpha: A Resource for Invasive Species Research.</title>
        <authorList>
            <person name="McCartney M.A."/>
            <person name="Auch B."/>
            <person name="Kono T."/>
            <person name="Mallez S."/>
            <person name="Zhang Y."/>
            <person name="Obille A."/>
            <person name="Becker A."/>
            <person name="Abrahante J.E."/>
            <person name="Garbe J."/>
            <person name="Badalamenti J.P."/>
            <person name="Herman A."/>
            <person name="Mangelson H."/>
            <person name="Liachko I."/>
            <person name="Sullivan S."/>
            <person name="Sone E.D."/>
            <person name="Koren S."/>
            <person name="Silverstein K.A.T."/>
            <person name="Beckman K.B."/>
            <person name="Gohl D.M."/>
        </authorList>
    </citation>
    <scope>NUCLEOTIDE SEQUENCE</scope>
    <source>
        <strain evidence="2">Duluth1</strain>
        <tissue evidence="2">Whole animal</tissue>
    </source>
</reference>
<dbReference type="Proteomes" id="UP000828390">
    <property type="component" value="Unassembled WGS sequence"/>
</dbReference>
<dbReference type="Pfam" id="PF21549">
    <property type="entry name" value="PRDM2_PR"/>
    <property type="match status" value="1"/>
</dbReference>
<feature type="domain" description="SET" evidence="1">
    <location>
        <begin position="18"/>
        <end position="60"/>
    </location>
</feature>
<evidence type="ECO:0000259" key="1">
    <source>
        <dbReference type="Pfam" id="PF21549"/>
    </source>
</evidence>
<protein>
    <recommendedName>
        <fullName evidence="1">SET domain-containing protein</fullName>
    </recommendedName>
</protein>
<dbReference type="InterPro" id="IPR001214">
    <property type="entry name" value="SET_dom"/>
</dbReference>
<comment type="caution">
    <text evidence="2">The sequence shown here is derived from an EMBL/GenBank/DDBJ whole genome shotgun (WGS) entry which is preliminary data.</text>
</comment>
<accession>A0A9D4S6J4</accession>
<evidence type="ECO:0000313" key="3">
    <source>
        <dbReference type="Proteomes" id="UP000828390"/>
    </source>
</evidence>
<gene>
    <name evidence="2" type="ORF">DPMN_015844</name>
</gene>
<keyword evidence="3" id="KW-1185">Reference proteome</keyword>
<evidence type="ECO:0000313" key="2">
    <source>
        <dbReference type="EMBL" id="KAH3891737.1"/>
    </source>
</evidence>
<proteinExistence type="predicted"/>
<sequence>MFSTPEFCVCPTTFAGMVHYGVFCRKQTIPKGTRYGPFKGKVVNTSEIKSFDDNSFMWEVGFD</sequence>